<gene>
    <name evidence="9" type="ORF">SAMN02746019_00023500</name>
</gene>
<dbReference type="InterPro" id="IPR018393">
    <property type="entry name" value="NADHpl_OxRdtase_5_subgr"/>
</dbReference>
<dbReference type="NCBIfam" id="NF005141">
    <property type="entry name" value="PRK06590.1"/>
    <property type="match status" value="1"/>
</dbReference>
<accession>A0A212PZT1</accession>
<evidence type="ECO:0000313" key="10">
    <source>
        <dbReference type="Proteomes" id="UP000197025"/>
    </source>
</evidence>
<evidence type="ECO:0000259" key="8">
    <source>
        <dbReference type="Pfam" id="PF00662"/>
    </source>
</evidence>
<sequence>MENQGTILALLTALIPWPPFIAFGLISLFANRWKRLSHTLAIGSVTISFVLSQVVFWSALRIEHLGEHPIAARIPWLPVGARPLEFGVLVDPLGAVMLFMVPLVSLMIFIYSVGYMAGDPHYSRFFALLSLFEAAMLLLVVADNLLMLFIGWEVMGFCSYALIGFWYRKPSAYRAAVKAFMTTRVGDVLMLLGIAYLYAQTGTLNFHDILRNPETLKTLAETPSYVAGLSVAALASLLLFAGTVGKSAQFPLHVWLPDAMEGPTPVSAMIHAATMVSAGVYTTIRMFPLLQAGQHGLGGETAFWVVALIGAFTAFMAATMGVAQNDIKRVLAYSTISQLGYMLAAVGIGAYVAAAFHLITHAFFKALLFLGSGSVIHAMEHGHHHAGHGHGHEEPFDPNDMLQMGGLARRMPVTFWTFLAGGLALAGFPLITAGFWSKDEILGEAFHGAFEKGELLPLLVFLLLATAAVLTGFYTMRQIALTFLGEPRSPAAAHAAESPASMTMPLIILALFAVLGGYVGVPEGFPVLGALFGRNWFHEFVGGTLLEHPKAPPFNAVPVVLSSLIALSGLALGGLVYARRPLAAGEPDPLVRLGPIHTFLRNRWYIDDLYHRVFVQPTLWLAERAVAFFVDRVVIDGFLHGVADAVWSMGGALRLFDRVVVNGIGDGIGEAVKAAGRELRALQTGLVQNYLLVVVLGVLGFIVLYTVAPMLRGF</sequence>
<dbReference type="AlphaFoldDB" id="A0A212PZT1"/>
<name>A0A212PZT1_9CHLR</name>
<reference evidence="10" key="1">
    <citation type="submission" date="2017-06" db="EMBL/GenBank/DDBJ databases">
        <authorList>
            <person name="Varghese N."/>
            <person name="Submissions S."/>
        </authorList>
    </citation>
    <scope>NUCLEOTIDE SEQUENCE [LARGE SCALE GENOMIC DNA]</scope>
    <source>
        <strain evidence="10">JAD2</strain>
    </source>
</reference>
<dbReference type="RefSeq" id="WP_088570118.1">
    <property type="nucleotide sequence ID" value="NZ_FYEK01000003.1"/>
</dbReference>
<feature type="transmembrane region" description="Helical" evidence="6">
    <location>
        <begin position="179"/>
        <end position="199"/>
    </location>
</feature>
<dbReference type="PRINTS" id="PR01435">
    <property type="entry name" value="NPOXDRDTASE5"/>
</dbReference>
<feature type="transmembrane region" description="Helical" evidence="6">
    <location>
        <begin position="330"/>
        <end position="352"/>
    </location>
</feature>
<evidence type="ECO:0000256" key="6">
    <source>
        <dbReference type="SAM" id="Phobius"/>
    </source>
</evidence>
<evidence type="ECO:0000259" key="7">
    <source>
        <dbReference type="Pfam" id="PF00361"/>
    </source>
</evidence>
<dbReference type="PRINTS" id="PR01434">
    <property type="entry name" value="NADHDHGNASE5"/>
</dbReference>
<protein>
    <submittedName>
        <fullName evidence="9">NADH dehydrogenase subunit L</fullName>
    </submittedName>
</protein>
<dbReference type="GO" id="GO:0042773">
    <property type="term" value="P:ATP synthesis coupled electron transport"/>
    <property type="evidence" value="ECO:0007669"/>
    <property type="project" value="InterPro"/>
</dbReference>
<keyword evidence="10" id="KW-1185">Reference proteome</keyword>
<dbReference type="GO" id="GO:0008137">
    <property type="term" value="F:NADH dehydrogenase (ubiquinone) activity"/>
    <property type="evidence" value="ECO:0007669"/>
    <property type="project" value="InterPro"/>
</dbReference>
<feature type="transmembrane region" description="Helical" evidence="6">
    <location>
        <begin position="125"/>
        <end position="142"/>
    </location>
</feature>
<dbReference type="OrthoDB" id="9807568at2"/>
<evidence type="ECO:0000256" key="5">
    <source>
        <dbReference type="RuleBase" id="RU000320"/>
    </source>
</evidence>
<keyword evidence="3 6" id="KW-1133">Transmembrane helix</keyword>
<dbReference type="PANTHER" id="PTHR42829:SF2">
    <property type="entry name" value="NADH-UBIQUINONE OXIDOREDUCTASE CHAIN 5"/>
    <property type="match status" value="1"/>
</dbReference>
<feature type="transmembrane region" description="Helical" evidence="6">
    <location>
        <begin position="690"/>
        <end position="708"/>
    </location>
</feature>
<evidence type="ECO:0000256" key="3">
    <source>
        <dbReference type="ARBA" id="ARBA00022989"/>
    </source>
</evidence>
<feature type="transmembrane region" description="Helical" evidence="6">
    <location>
        <begin position="556"/>
        <end position="578"/>
    </location>
</feature>
<evidence type="ECO:0000313" key="9">
    <source>
        <dbReference type="EMBL" id="SNB52601.1"/>
    </source>
</evidence>
<evidence type="ECO:0000256" key="2">
    <source>
        <dbReference type="ARBA" id="ARBA00022692"/>
    </source>
</evidence>
<dbReference type="EMBL" id="FYEK01000003">
    <property type="protein sequence ID" value="SNB52601.1"/>
    <property type="molecule type" value="Genomic_DNA"/>
</dbReference>
<feature type="transmembrane region" description="Helical" evidence="6">
    <location>
        <begin position="503"/>
        <end position="521"/>
    </location>
</feature>
<dbReference type="Proteomes" id="UP000197025">
    <property type="component" value="Unassembled WGS sequence"/>
</dbReference>
<proteinExistence type="predicted"/>
<keyword evidence="2 5" id="KW-0812">Transmembrane</keyword>
<dbReference type="GO" id="GO:0012505">
    <property type="term" value="C:endomembrane system"/>
    <property type="evidence" value="ECO:0007669"/>
    <property type="project" value="UniProtKB-SubCell"/>
</dbReference>
<evidence type="ECO:0000256" key="1">
    <source>
        <dbReference type="ARBA" id="ARBA00004127"/>
    </source>
</evidence>
<feature type="transmembrane region" description="Helical" evidence="6">
    <location>
        <begin position="302"/>
        <end position="323"/>
    </location>
</feature>
<feature type="transmembrane region" description="Helical" evidence="6">
    <location>
        <begin position="93"/>
        <end position="113"/>
    </location>
</feature>
<feature type="transmembrane region" description="Helical" evidence="6">
    <location>
        <begin position="6"/>
        <end position="28"/>
    </location>
</feature>
<feature type="domain" description="NADH-Ubiquinone oxidoreductase (complex I) chain 5 N-terminal" evidence="8">
    <location>
        <begin position="76"/>
        <end position="126"/>
    </location>
</feature>
<dbReference type="NCBIfam" id="TIGR01974">
    <property type="entry name" value="NDH_I_L"/>
    <property type="match status" value="1"/>
</dbReference>
<dbReference type="InterPro" id="IPR001750">
    <property type="entry name" value="ND/Mrp_TM"/>
</dbReference>
<feature type="domain" description="NADH:quinone oxidoreductase/Mrp antiporter transmembrane" evidence="7">
    <location>
        <begin position="142"/>
        <end position="447"/>
    </location>
</feature>
<dbReference type="PANTHER" id="PTHR42829">
    <property type="entry name" value="NADH-UBIQUINONE OXIDOREDUCTASE CHAIN 5"/>
    <property type="match status" value="1"/>
</dbReference>
<dbReference type="Gene3D" id="1.20.5.2700">
    <property type="match status" value="2"/>
</dbReference>
<feature type="transmembrane region" description="Helical" evidence="6">
    <location>
        <begin position="148"/>
        <end position="167"/>
    </location>
</feature>
<dbReference type="InterPro" id="IPR003945">
    <property type="entry name" value="NU5C-like"/>
</dbReference>
<dbReference type="GO" id="GO:0015990">
    <property type="term" value="P:electron transport coupled proton transport"/>
    <property type="evidence" value="ECO:0007669"/>
    <property type="project" value="TreeGrafter"/>
</dbReference>
<dbReference type="InterPro" id="IPR001516">
    <property type="entry name" value="Proton_antipo_N"/>
</dbReference>
<evidence type="ECO:0000256" key="4">
    <source>
        <dbReference type="ARBA" id="ARBA00023136"/>
    </source>
</evidence>
<feature type="transmembrane region" description="Helical" evidence="6">
    <location>
        <begin position="455"/>
        <end position="474"/>
    </location>
</feature>
<dbReference type="Pfam" id="PF00662">
    <property type="entry name" value="Proton_antipo_N"/>
    <property type="match status" value="1"/>
</dbReference>
<feature type="transmembrane region" description="Helical" evidence="6">
    <location>
        <begin position="40"/>
        <end position="60"/>
    </location>
</feature>
<organism evidence="9 10">
    <name type="scientific">Thermoflexus hugenholtzii JAD2</name>
    <dbReference type="NCBI Taxonomy" id="877466"/>
    <lineage>
        <taxon>Bacteria</taxon>
        <taxon>Bacillati</taxon>
        <taxon>Chloroflexota</taxon>
        <taxon>Thermoflexia</taxon>
        <taxon>Thermoflexales</taxon>
        <taxon>Thermoflexaceae</taxon>
        <taxon>Thermoflexus</taxon>
    </lineage>
</organism>
<dbReference type="GO" id="GO:0003954">
    <property type="term" value="F:NADH dehydrogenase activity"/>
    <property type="evidence" value="ECO:0007669"/>
    <property type="project" value="TreeGrafter"/>
</dbReference>
<keyword evidence="4 6" id="KW-0472">Membrane</keyword>
<comment type="subcellular location">
    <subcellularLocation>
        <location evidence="1">Endomembrane system</location>
        <topology evidence="1">Multi-pass membrane protein</topology>
    </subcellularLocation>
    <subcellularLocation>
        <location evidence="5">Membrane</location>
        <topology evidence="5">Multi-pass membrane protein</topology>
    </subcellularLocation>
</comment>
<dbReference type="GO" id="GO:0016020">
    <property type="term" value="C:membrane"/>
    <property type="evidence" value="ECO:0007669"/>
    <property type="project" value="UniProtKB-SubCell"/>
</dbReference>
<feature type="transmembrane region" description="Helical" evidence="6">
    <location>
        <begin position="225"/>
        <end position="245"/>
    </location>
</feature>
<feature type="transmembrane region" description="Helical" evidence="6">
    <location>
        <begin position="413"/>
        <end position="435"/>
    </location>
</feature>
<feature type="transmembrane region" description="Helical" evidence="6">
    <location>
        <begin position="358"/>
        <end position="379"/>
    </location>
</feature>
<feature type="transmembrane region" description="Helical" evidence="6">
    <location>
        <begin position="266"/>
        <end position="290"/>
    </location>
</feature>
<dbReference type="InParanoid" id="A0A212PZT1"/>
<dbReference type="Pfam" id="PF00361">
    <property type="entry name" value="Proton_antipo_M"/>
    <property type="match status" value="1"/>
</dbReference>